<comment type="caution">
    <text evidence="1">The sequence shown here is derived from an EMBL/GenBank/DDBJ whole genome shotgun (WGS) entry which is preliminary data.</text>
</comment>
<accession>A0A9W5QWM7</accession>
<name>A0A9W5QWM7_BACCE</name>
<protein>
    <recommendedName>
        <fullName evidence="3">DDE domain-containing protein</fullName>
    </recommendedName>
</protein>
<sequence length="53" mass="6318">MFVCVNQLIIRLQNDFLRELCVIFHVLRPRVITVDQNLAYAIAIEKFKKKRCP</sequence>
<organism evidence="1 2">
    <name type="scientific">Bacillus cereus HuB4-4</name>
    <dbReference type="NCBI Taxonomy" id="1053211"/>
    <lineage>
        <taxon>Bacteria</taxon>
        <taxon>Bacillati</taxon>
        <taxon>Bacillota</taxon>
        <taxon>Bacilli</taxon>
        <taxon>Bacillales</taxon>
        <taxon>Bacillaceae</taxon>
        <taxon>Bacillus</taxon>
        <taxon>Bacillus cereus group</taxon>
    </lineage>
</organism>
<dbReference type="AlphaFoldDB" id="A0A9W5QWM7"/>
<evidence type="ECO:0000313" key="1">
    <source>
        <dbReference type="EMBL" id="EOP90500.1"/>
    </source>
</evidence>
<evidence type="ECO:0000313" key="2">
    <source>
        <dbReference type="Proteomes" id="UP000014009"/>
    </source>
</evidence>
<dbReference type="Proteomes" id="UP000014009">
    <property type="component" value="Unassembled WGS sequence"/>
</dbReference>
<proteinExistence type="predicted"/>
<gene>
    <name evidence="1" type="ORF">IGM_02192</name>
</gene>
<dbReference type="EMBL" id="AHEF01000042">
    <property type="protein sequence ID" value="EOP90500.1"/>
    <property type="molecule type" value="Genomic_DNA"/>
</dbReference>
<reference evidence="1 2" key="1">
    <citation type="submission" date="2012-12" db="EMBL/GenBank/DDBJ databases">
        <title>The Genome Sequence of Bacillus cereus HuB4-4.</title>
        <authorList>
            <consortium name="The Broad Institute Genome Sequencing Platform"/>
            <consortium name="The Broad Institute Genome Sequencing Center for Infectious Disease"/>
            <person name="Feldgarden M."/>
            <person name="Van der Auwera G.A."/>
            <person name="Mahillon J."/>
            <person name="Duprez V."/>
            <person name="Timmery S."/>
            <person name="Mattelet C."/>
            <person name="Dierick K."/>
            <person name="Sun M."/>
            <person name="Yu Z."/>
            <person name="Zhu L."/>
            <person name="Hu X."/>
            <person name="Shank E.B."/>
            <person name="Swiecicka I."/>
            <person name="Hansen B.M."/>
            <person name="Andrup L."/>
            <person name="Walker B."/>
            <person name="Young S.K."/>
            <person name="Zeng Q."/>
            <person name="Gargeya S."/>
            <person name="Fitzgerald M."/>
            <person name="Haas B."/>
            <person name="Abouelleil A."/>
            <person name="Alvarado L."/>
            <person name="Arachchi H.M."/>
            <person name="Berlin A.M."/>
            <person name="Chapman S.B."/>
            <person name="Dewar J."/>
            <person name="Goldberg J."/>
            <person name="Griggs A."/>
            <person name="Gujja S."/>
            <person name="Hansen M."/>
            <person name="Howarth C."/>
            <person name="Imamovic A."/>
            <person name="Larimer J."/>
            <person name="McCowan C."/>
            <person name="Murphy C."/>
            <person name="Neiman D."/>
            <person name="Pearson M."/>
            <person name="Priest M."/>
            <person name="Roberts A."/>
            <person name="Saif S."/>
            <person name="Shea T."/>
            <person name="Sisk P."/>
            <person name="Sykes S."/>
            <person name="Wortman J."/>
            <person name="Nusbaum C."/>
            <person name="Birren B."/>
        </authorList>
    </citation>
    <scope>NUCLEOTIDE SEQUENCE [LARGE SCALE GENOMIC DNA]</scope>
    <source>
        <strain evidence="1 2">HuB4-4</strain>
    </source>
</reference>
<evidence type="ECO:0008006" key="3">
    <source>
        <dbReference type="Google" id="ProtNLM"/>
    </source>
</evidence>